<name>A0A815SHT6_ADIRI</name>
<reference evidence="1" key="1">
    <citation type="submission" date="2021-02" db="EMBL/GenBank/DDBJ databases">
        <authorList>
            <person name="Nowell W R."/>
        </authorList>
    </citation>
    <scope>NUCLEOTIDE SEQUENCE</scope>
</reference>
<proteinExistence type="predicted"/>
<evidence type="ECO:0000313" key="2">
    <source>
        <dbReference type="Proteomes" id="UP000663852"/>
    </source>
</evidence>
<comment type="caution">
    <text evidence="1">The sequence shown here is derived from an EMBL/GenBank/DDBJ whole genome shotgun (WGS) entry which is preliminary data.</text>
</comment>
<dbReference type="Proteomes" id="UP000663852">
    <property type="component" value="Unassembled WGS sequence"/>
</dbReference>
<evidence type="ECO:0000313" key="1">
    <source>
        <dbReference type="EMBL" id="CAF1490417.1"/>
    </source>
</evidence>
<dbReference type="AlphaFoldDB" id="A0A815SHT6"/>
<accession>A0A815SHT6</accession>
<gene>
    <name evidence="1" type="ORF">EDS130_LOCUS41992</name>
</gene>
<protein>
    <submittedName>
        <fullName evidence="1">Uncharacterized protein</fullName>
    </submittedName>
</protein>
<dbReference type="EMBL" id="CAJNOJ010000585">
    <property type="protein sequence ID" value="CAF1490417.1"/>
    <property type="molecule type" value="Genomic_DNA"/>
</dbReference>
<sequence>MTLQLIKEQNHVKSIIEKLNLQLSDGSTKIPADFGFLKFDVRSDNYTNNRLSQ</sequence>
<organism evidence="1 2">
    <name type="scientific">Adineta ricciae</name>
    <name type="common">Rotifer</name>
    <dbReference type="NCBI Taxonomy" id="249248"/>
    <lineage>
        <taxon>Eukaryota</taxon>
        <taxon>Metazoa</taxon>
        <taxon>Spiralia</taxon>
        <taxon>Gnathifera</taxon>
        <taxon>Rotifera</taxon>
        <taxon>Eurotatoria</taxon>
        <taxon>Bdelloidea</taxon>
        <taxon>Adinetida</taxon>
        <taxon>Adinetidae</taxon>
        <taxon>Adineta</taxon>
    </lineage>
</organism>
<feature type="non-terminal residue" evidence="1">
    <location>
        <position position="1"/>
    </location>
</feature>